<dbReference type="GO" id="GO:0005737">
    <property type="term" value="C:cytoplasm"/>
    <property type="evidence" value="ECO:0007669"/>
    <property type="project" value="UniProtKB-SubCell"/>
</dbReference>
<dbReference type="Pfam" id="PF00406">
    <property type="entry name" value="ADK"/>
    <property type="match status" value="1"/>
</dbReference>
<comment type="subcellular location">
    <subcellularLocation>
        <location evidence="6">Cytoplasm</location>
    </subcellularLocation>
</comment>
<dbReference type="Proteomes" id="UP000320390">
    <property type="component" value="Chromosome"/>
</dbReference>
<gene>
    <name evidence="7" type="primary">adk_2</name>
    <name evidence="7" type="ORF">Poly30_48880</name>
</gene>
<dbReference type="InterPro" id="IPR027417">
    <property type="entry name" value="P-loop_NTPase"/>
</dbReference>
<evidence type="ECO:0000256" key="1">
    <source>
        <dbReference type="ARBA" id="ARBA00022679"/>
    </source>
</evidence>
<accession>A0A518EZ12</accession>
<evidence type="ECO:0000313" key="8">
    <source>
        <dbReference type="Proteomes" id="UP000320390"/>
    </source>
</evidence>
<keyword evidence="4 5" id="KW-0418">Kinase</keyword>
<keyword evidence="8" id="KW-1185">Reference proteome</keyword>
<dbReference type="GO" id="GO:0005524">
    <property type="term" value="F:ATP binding"/>
    <property type="evidence" value="ECO:0007669"/>
    <property type="project" value="UniProtKB-KW"/>
</dbReference>
<comment type="subunit">
    <text evidence="6">Monomer.</text>
</comment>
<dbReference type="AlphaFoldDB" id="A0A518EZ12"/>
<dbReference type="SUPFAM" id="SSF52540">
    <property type="entry name" value="P-loop containing nucleoside triphosphate hydrolases"/>
    <property type="match status" value="1"/>
</dbReference>
<evidence type="ECO:0000313" key="7">
    <source>
        <dbReference type="EMBL" id="QDV09330.1"/>
    </source>
</evidence>
<dbReference type="EC" id="2.7.4.3" evidence="6"/>
<dbReference type="PRINTS" id="PR00094">
    <property type="entry name" value="ADENYLTKNASE"/>
</dbReference>
<dbReference type="PANTHER" id="PTHR23359">
    <property type="entry name" value="NUCLEOTIDE KINASE"/>
    <property type="match status" value="1"/>
</dbReference>
<evidence type="ECO:0000256" key="4">
    <source>
        <dbReference type="ARBA" id="ARBA00022777"/>
    </source>
</evidence>
<organism evidence="7 8">
    <name type="scientific">Saltatorellus ferox</name>
    <dbReference type="NCBI Taxonomy" id="2528018"/>
    <lineage>
        <taxon>Bacteria</taxon>
        <taxon>Pseudomonadati</taxon>
        <taxon>Planctomycetota</taxon>
        <taxon>Planctomycetia</taxon>
        <taxon>Planctomycetia incertae sedis</taxon>
        <taxon>Saltatorellus</taxon>
    </lineage>
</organism>
<proteinExistence type="inferred from homology"/>
<reference evidence="7 8" key="1">
    <citation type="submission" date="2019-02" db="EMBL/GenBank/DDBJ databases">
        <title>Deep-cultivation of Planctomycetes and their phenomic and genomic characterization uncovers novel biology.</title>
        <authorList>
            <person name="Wiegand S."/>
            <person name="Jogler M."/>
            <person name="Boedeker C."/>
            <person name="Pinto D."/>
            <person name="Vollmers J."/>
            <person name="Rivas-Marin E."/>
            <person name="Kohn T."/>
            <person name="Peeters S.H."/>
            <person name="Heuer A."/>
            <person name="Rast P."/>
            <person name="Oberbeckmann S."/>
            <person name="Bunk B."/>
            <person name="Jeske O."/>
            <person name="Meyerdierks A."/>
            <person name="Storesund J.E."/>
            <person name="Kallscheuer N."/>
            <person name="Luecker S."/>
            <person name="Lage O.M."/>
            <person name="Pohl T."/>
            <person name="Merkel B.J."/>
            <person name="Hornburger P."/>
            <person name="Mueller R.-W."/>
            <person name="Bruemmer F."/>
            <person name="Labrenz M."/>
            <person name="Spormann A.M."/>
            <person name="Op den Camp H."/>
            <person name="Overmann J."/>
            <person name="Amann R."/>
            <person name="Jetten M.S.M."/>
            <person name="Mascher T."/>
            <person name="Medema M.H."/>
            <person name="Devos D.P."/>
            <person name="Kaster A.-K."/>
            <person name="Ovreas L."/>
            <person name="Rohde M."/>
            <person name="Galperin M.Y."/>
            <person name="Jogler C."/>
        </authorList>
    </citation>
    <scope>NUCLEOTIDE SEQUENCE [LARGE SCALE GENOMIC DNA]</scope>
    <source>
        <strain evidence="7 8">Poly30</strain>
    </source>
</reference>
<keyword evidence="1 5" id="KW-0808">Transferase</keyword>
<dbReference type="OrthoDB" id="9805030at2"/>
<dbReference type="GO" id="GO:0004017">
    <property type="term" value="F:AMP kinase activity"/>
    <property type="evidence" value="ECO:0007669"/>
    <property type="project" value="UniProtKB-EC"/>
</dbReference>
<dbReference type="EMBL" id="CP036434">
    <property type="protein sequence ID" value="QDV09330.1"/>
    <property type="molecule type" value="Genomic_DNA"/>
</dbReference>
<name>A0A518EZ12_9BACT</name>
<keyword evidence="2" id="KW-0545">Nucleotide biosynthesis</keyword>
<dbReference type="CDD" id="cd01428">
    <property type="entry name" value="ADK"/>
    <property type="match status" value="1"/>
</dbReference>
<dbReference type="Gene3D" id="3.40.50.300">
    <property type="entry name" value="P-loop containing nucleotide triphosphate hydrolases"/>
    <property type="match status" value="1"/>
</dbReference>
<evidence type="ECO:0000256" key="5">
    <source>
        <dbReference type="RuleBase" id="RU003330"/>
    </source>
</evidence>
<sequence length="233" mass="25243">MNITRIRNDGLTGDSCATKTLTKHPPKCRFKDENFMTVREFHPPIVVLLGRPGSGKGTQCNLLADRFRAAGRTCVVVQTGTILRDLASASLAISPFVTNVIASGTLMPPSIIASLWVASILRAAASTEPVILDGSPRTIAEVPLLEEVALVIDRVTDVRIIHLAISESAALERMMQRGRKDDASEAIRNRLALFNLHLPPILIRLQQGGRTPIVIDGERAPELVAADIWSSLS</sequence>
<evidence type="ECO:0000256" key="2">
    <source>
        <dbReference type="ARBA" id="ARBA00022727"/>
    </source>
</evidence>
<dbReference type="InterPro" id="IPR000850">
    <property type="entry name" value="Adenylat/UMP-CMP_kin"/>
</dbReference>
<protein>
    <recommendedName>
        <fullName evidence="6">Adenylate kinase</fullName>
        <ecNumber evidence="6">2.7.4.3</ecNumber>
    </recommendedName>
</protein>
<keyword evidence="6" id="KW-0067">ATP-binding</keyword>
<evidence type="ECO:0000256" key="3">
    <source>
        <dbReference type="ARBA" id="ARBA00022741"/>
    </source>
</evidence>
<evidence type="ECO:0000256" key="6">
    <source>
        <dbReference type="RuleBase" id="RU003331"/>
    </source>
</evidence>
<keyword evidence="3 6" id="KW-0547">Nucleotide-binding</keyword>
<comment type="similarity">
    <text evidence="5">Belongs to the adenylate kinase family.</text>
</comment>
<comment type="catalytic activity">
    <reaction evidence="6">
        <text>AMP + ATP = 2 ADP</text>
        <dbReference type="Rhea" id="RHEA:12973"/>
        <dbReference type="ChEBI" id="CHEBI:30616"/>
        <dbReference type="ChEBI" id="CHEBI:456215"/>
        <dbReference type="ChEBI" id="CHEBI:456216"/>
        <dbReference type="EC" id="2.7.4.3"/>
    </reaction>
</comment>